<gene>
    <name evidence="4" type="ORF">JOC95_000859</name>
</gene>
<dbReference type="PANTHER" id="PTHR43693:SF1">
    <property type="entry name" value="PROTEIN PHOSPHATASE CHEZ"/>
    <property type="match status" value="1"/>
</dbReference>
<keyword evidence="5" id="KW-1185">Reference proteome</keyword>
<dbReference type="InterPro" id="IPR028976">
    <property type="entry name" value="CheC-like_sf"/>
</dbReference>
<evidence type="ECO:0000259" key="3">
    <source>
        <dbReference type="Pfam" id="PF04509"/>
    </source>
</evidence>
<organism evidence="4 5">
    <name type="scientific">Sutcliffiella tianshenii</name>
    <dbReference type="NCBI Taxonomy" id="1463404"/>
    <lineage>
        <taxon>Bacteria</taxon>
        <taxon>Bacillati</taxon>
        <taxon>Bacillota</taxon>
        <taxon>Bacilli</taxon>
        <taxon>Bacillales</taxon>
        <taxon>Bacillaceae</taxon>
        <taxon>Sutcliffiella</taxon>
    </lineage>
</organism>
<accession>A0ABS2NXP6</accession>
<feature type="domain" description="CheC-like protein" evidence="3">
    <location>
        <begin position="121"/>
        <end position="157"/>
    </location>
</feature>
<keyword evidence="2" id="KW-0378">Hydrolase</keyword>
<proteinExistence type="predicted"/>
<dbReference type="PANTHER" id="PTHR43693">
    <property type="entry name" value="PROTEIN PHOSPHATASE CHEZ"/>
    <property type="match status" value="1"/>
</dbReference>
<dbReference type="CDD" id="cd17909">
    <property type="entry name" value="CheC_ClassI"/>
    <property type="match status" value="1"/>
</dbReference>
<evidence type="ECO:0000256" key="1">
    <source>
        <dbReference type="ARBA" id="ARBA00022500"/>
    </source>
</evidence>
<dbReference type="Proteomes" id="UP000737402">
    <property type="component" value="Unassembled WGS sequence"/>
</dbReference>
<feature type="domain" description="CheC-like protein" evidence="3">
    <location>
        <begin position="21"/>
        <end position="56"/>
    </location>
</feature>
<dbReference type="Gene3D" id="3.40.1550.10">
    <property type="entry name" value="CheC-like"/>
    <property type="match status" value="1"/>
</dbReference>
<protein>
    <submittedName>
        <fullName evidence="4">Chemotaxis protein CheC</fullName>
    </submittedName>
</protein>
<keyword evidence="1" id="KW-0145">Chemotaxis</keyword>
<evidence type="ECO:0000256" key="2">
    <source>
        <dbReference type="ARBA" id="ARBA00022801"/>
    </source>
</evidence>
<comment type="caution">
    <text evidence="4">The sequence shown here is derived from an EMBL/GenBank/DDBJ whole genome shotgun (WGS) entry which is preliminary data.</text>
</comment>
<evidence type="ECO:0000313" key="5">
    <source>
        <dbReference type="Proteomes" id="UP000737402"/>
    </source>
</evidence>
<dbReference type="Pfam" id="PF04509">
    <property type="entry name" value="CheC"/>
    <property type="match status" value="2"/>
</dbReference>
<reference evidence="4 5" key="1">
    <citation type="submission" date="2021-01" db="EMBL/GenBank/DDBJ databases">
        <title>Genomic Encyclopedia of Type Strains, Phase IV (KMG-IV): sequencing the most valuable type-strain genomes for metagenomic binning, comparative biology and taxonomic classification.</title>
        <authorList>
            <person name="Goeker M."/>
        </authorList>
    </citation>
    <scope>NUCLEOTIDE SEQUENCE [LARGE SCALE GENOMIC DNA]</scope>
    <source>
        <strain evidence="4 5">DSM 25879</strain>
    </source>
</reference>
<sequence>MKSCNWNPSMTDMHHQDKQVELDLLKELGNIGAGNAATALSQLLNKDIYMNVPKAKIVSFNEMMELAGGPERPVAAVFLTMEGEIAGSLFFVLSLEDATRLIQQLVEDASLNKESLPQHEMALSALQELGNIVSAHYLTALSEAIGLLVTPSVPQVSVDMVGAIVMAGLLEISHVSDNAIFIDTELSQTSDVTAEKIKGHFFLIPFPDSFDKILTELGAK</sequence>
<dbReference type="SUPFAM" id="SSF103039">
    <property type="entry name" value="CheC-like"/>
    <property type="match status" value="1"/>
</dbReference>
<evidence type="ECO:0000313" key="4">
    <source>
        <dbReference type="EMBL" id="MBM7619010.1"/>
    </source>
</evidence>
<dbReference type="EMBL" id="JAFBED010000002">
    <property type="protein sequence ID" value="MBM7619010.1"/>
    <property type="molecule type" value="Genomic_DNA"/>
</dbReference>
<dbReference type="InterPro" id="IPR007597">
    <property type="entry name" value="CheC"/>
</dbReference>
<name>A0ABS2NXP6_9BACI</name>
<dbReference type="InterPro" id="IPR050992">
    <property type="entry name" value="CheZ_family_phosphatases"/>
</dbReference>